<evidence type="ECO:0000256" key="1">
    <source>
        <dbReference type="SAM" id="MobiDB-lite"/>
    </source>
</evidence>
<dbReference type="SFLD" id="SFLDS00019">
    <property type="entry name" value="Glutathione_Transferase_(cytos"/>
    <property type="match status" value="1"/>
</dbReference>
<dbReference type="Gene3D" id="3.40.30.10">
    <property type="entry name" value="Glutaredoxin"/>
    <property type="match status" value="1"/>
</dbReference>
<feature type="region of interest" description="Disordered" evidence="1">
    <location>
        <begin position="307"/>
        <end position="346"/>
    </location>
</feature>
<dbReference type="EMBL" id="JADBGI010000022">
    <property type="protein sequence ID" value="MBE3001301.1"/>
    <property type="molecule type" value="Genomic_DNA"/>
</dbReference>
<evidence type="ECO:0000313" key="3">
    <source>
        <dbReference type="EMBL" id="MBE3001301.1"/>
    </source>
</evidence>
<sequence length="346" mass="39034">MRANRIPTEEIKREPAAFDDRVTADGRYGRTAEPGRYRLVINRACPWAHRTVITRRLMGLEDTISLAVTDPKQEIIDGDPHWVFTEETGSPGDRDPVLGIHALREAYLARDPEYDGGVSVPGLVDVPSGHLVSNDYDRFALDMATEWGGLTREGAPDLYPEPLRDEIEEIGAGVYRDVNNGVYRSGFAPDQERYDRAVDRLFARLDEMEERLTDRRYLVGDHITMADIRLFVTLVRFDAAYHGHFKCNIRKLIEYPALWAYARDLFQTPGFGDTTQFDHIRVHYYWVHEGINPTRIVARGPDPRQWLTPHGREALGGSPFGGGTAPGPVPAGERVPEPGEYRPVGP</sequence>
<gene>
    <name evidence="3" type="ORF">IDM40_21775</name>
</gene>
<dbReference type="InterPro" id="IPR010987">
    <property type="entry name" value="Glutathione-S-Trfase_C-like"/>
</dbReference>
<dbReference type="InterPro" id="IPR047047">
    <property type="entry name" value="GST_Omega-like_C"/>
</dbReference>
<keyword evidence="4" id="KW-1185">Reference proteome</keyword>
<organism evidence="3 4">
    <name type="scientific">Nocardiopsis coralli</name>
    <dbReference type="NCBI Taxonomy" id="2772213"/>
    <lineage>
        <taxon>Bacteria</taxon>
        <taxon>Bacillati</taxon>
        <taxon>Actinomycetota</taxon>
        <taxon>Actinomycetes</taxon>
        <taxon>Streptosporangiales</taxon>
        <taxon>Nocardiopsidaceae</taxon>
        <taxon>Nocardiopsis</taxon>
    </lineage>
</organism>
<dbReference type="Proteomes" id="UP000806528">
    <property type="component" value="Unassembled WGS sequence"/>
</dbReference>
<feature type="domain" description="GST C-terminal" evidence="2">
    <location>
        <begin position="157"/>
        <end position="284"/>
    </location>
</feature>
<accession>A0ABR9PBS9</accession>
<evidence type="ECO:0000313" key="4">
    <source>
        <dbReference type="Proteomes" id="UP000806528"/>
    </source>
</evidence>
<dbReference type="Pfam" id="PF13410">
    <property type="entry name" value="GST_C_2"/>
    <property type="match status" value="1"/>
</dbReference>
<proteinExistence type="predicted"/>
<dbReference type="InterPro" id="IPR036282">
    <property type="entry name" value="Glutathione-S-Trfase_C_sf"/>
</dbReference>
<dbReference type="CDD" id="cd03190">
    <property type="entry name" value="GST_C_Omega_like"/>
    <property type="match status" value="1"/>
</dbReference>
<dbReference type="SUPFAM" id="SSF47616">
    <property type="entry name" value="GST C-terminal domain-like"/>
    <property type="match status" value="1"/>
</dbReference>
<protein>
    <submittedName>
        <fullName evidence="3">Glutathione S-transferase C-terminal domain-containing protein</fullName>
    </submittedName>
</protein>
<dbReference type="RefSeq" id="WP_193123887.1">
    <property type="nucleotide sequence ID" value="NZ_JADBGI010000022.1"/>
</dbReference>
<dbReference type="PROSITE" id="PS50405">
    <property type="entry name" value="GST_CTER"/>
    <property type="match status" value="1"/>
</dbReference>
<evidence type="ECO:0000259" key="2">
    <source>
        <dbReference type="PROSITE" id="PS50405"/>
    </source>
</evidence>
<dbReference type="Gene3D" id="1.20.1050.10">
    <property type="match status" value="1"/>
</dbReference>
<dbReference type="PIRSF" id="PIRSF015753">
    <property type="entry name" value="GST"/>
    <property type="match status" value="1"/>
</dbReference>
<dbReference type="InterPro" id="IPR040079">
    <property type="entry name" value="Glutathione_S-Trfase"/>
</dbReference>
<comment type="caution">
    <text evidence="3">The sequence shown here is derived from an EMBL/GenBank/DDBJ whole genome shotgun (WGS) entry which is preliminary data.</text>
</comment>
<dbReference type="PANTHER" id="PTHR32419:SF6">
    <property type="entry name" value="GLUTATHIONE S-TRANSFERASE OMEGA-LIKE 1-RELATED"/>
    <property type="match status" value="1"/>
</dbReference>
<reference evidence="3 4" key="1">
    <citation type="submission" date="2020-09" db="EMBL/GenBank/DDBJ databases">
        <title>Diversity and distribution of actinomycetes associated with coral in the coast of Hainan.</title>
        <authorList>
            <person name="Li F."/>
        </authorList>
    </citation>
    <scope>NUCLEOTIDE SEQUENCE [LARGE SCALE GENOMIC DNA]</scope>
    <source>
        <strain evidence="3 4">HNM0947</strain>
    </source>
</reference>
<dbReference type="PANTHER" id="PTHR32419">
    <property type="entry name" value="GLUTATHIONYL-HYDROQUINONE REDUCTASE"/>
    <property type="match status" value="1"/>
</dbReference>
<name>A0ABR9PBS9_9ACTN</name>
<dbReference type="InterPro" id="IPR016639">
    <property type="entry name" value="GST_Omega/GSH"/>
</dbReference>
<dbReference type="SFLD" id="SFLDG01148">
    <property type="entry name" value="Xi_(cytGST)"/>
    <property type="match status" value="1"/>
</dbReference>
<dbReference type="SFLD" id="SFLDG01206">
    <property type="entry name" value="Xi.1"/>
    <property type="match status" value="1"/>
</dbReference>